<evidence type="ECO:0000313" key="6">
    <source>
        <dbReference type="EMBL" id="SPP99576.1"/>
    </source>
</evidence>
<keyword evidence="1" id="KW-0813">Transport</keyword>
<comment type="similarity">
    <text evidence="4">Belongs to the ABC transporter superfamily. Macrolide exporter (TC 3.A.1.122) family.</text>
</comment>
<dbReference type="Proteomes" id="UP000245125">
    <property type="component" value="Unassembled WGS sequence"/>
</dbReference>
<evidence type="ECO:0000259" key="5">
    <source>
        <dbReference type="PROSITE" id="PS50893"/>
    </source>
</evidence>
<gene>
    <name evidence="6" type="ORF">NBG4_100016</name>
</gene>
<accession>A0A2U3QDT6</accession>
<evidence type="ECO:0000313" key="7">
    <source>
        <dbReference type="Proteomes" id="UP000245125"/>
    </source>
</evidence>
<organism evidence="6 7">
    <name type="scientific">Candidatus Sulfobium mesophilum</name>
    <dbReference type="NCBI Taxonomy" id="2016548"/>
    <lineage>
        <taxon>Bacteria</taxon>
        <taxon>Pseudomonadati</taxon>
        <taxon>Nitrospirota</taxon>
        <taxon>Nitrospiria</taxon>
        <taxon>Nitrospirales</taxon>
        <taxon>Nitrospiraceae</taxon>
        <taxon>Candidatus Sulfobium</taxon>
    </lineage>
</organism>
<dbReference type="GO" id="GO:0016887">
    <property type="term" value="F:ATP hydrolysis activity"/>
    <property type="evidence" value="ECO:0007669"/>
    <property type="project" value="InterPro"/>
</dbReference>
<dbReference type="InterPro" id="IPR017911">
    <property type="entry name" value="MacB-like_ATP-bd"/>
</dbReference>
<dbReference type="GO" id="GO:0005886">
    <property type="term" value="C:plasma membrane"/>
    <property type="evidence" value="ECO:0007669"/>
    <property type="project" value="TreeGrafter"/>
</dbReference>
<dbReference type="GO" id="GO:0022857">
    <property type="term" value="F:transmembrane transporter activity"/>
    <property type="evidence" value="ECO:0007669"/>
    <property type="project" value="TreeGrafter"/>
</dbReference>
<dbReference type="InterPro" id="IPR015854">
    <property type="entry name" value="ABC_transpr_LolD-like"/>
</dbReference>
<dbReference type="PROSITE" id="PS50893">
    <property type="entry name" value="ABC_TRANSPORTER_2"/>
    <property type="match status" value="1"/>
</dbReference>
<evidence type="ECO:0000256" key="4">
    <source>
        <dbReference type="ARBA" id="ARBA00038388"/>
    </source>
</evidence>
<dbReference type="Pfam" id="PF00005">
    <property type="entry name" value="ABC_tran"/>
    <property type="match status" value="1"/>
</dbReference>
<dbReference type="InterPro" id="IPR027417">
    <property type="entry name" value="P-loop_NTPase"/>
</dbReference>
<protein>
    <recommendedName>
        <fullName evidence="5">ABC transporter domain-containing protein</fullName>
    </recommendedName>
</protein>
<evidence type="ECO:0000256" key="1">
    <source>
        <dbReference type="ARBA" id="ARBA00022448"/>
    </source>
</evidence>
<dbReference type="EMBL" id="OUUY01000002">
    <property type="protein sequence ID" value="SPP99576.1"/>
    <property type="molecule type" value="Genomic_DNA"/>
</dbReference>
<dbReference type="GO" id="GO:0005524">
    <property type="term" value="F:ATP binding"/>
    <property type="evidence" value="ECO:0007669"/>
    <property type="project" value="UniProtKB-KW"/>
</dbReference>
<name>A0A2U3QDT6_9BACT</name>
<evidence type="ECO:0000256" key="3">
    <source>
        <dbReference type="ARBA" id="ARBA00022840"/>
    </source>
</evidence>
<dbReference type="SUPFAM" id="SSF52540">
    <property type="entry name" value="P-loop containing nucleoside triphosphate hydrolases"/>
    <property type="match status" value="1"/>
</dbReference>
<keyword evidence="3" id="KW-0067">ATP-binding</keyword>
<dbReference type="FunFam" id="3.40.50.300:FF:000032">
    <property type="entry name" value="Export ABC transporter ATP-binding protein"/>
    <property type="match status" value="1"/>
</dbReference>
<dbReference type="GO" id="GO:0098796">
    <property type="term" value="C:membrane protein complex"/>
    <property type="evidence" value="ECO:0007669"/>
    <property type="project" value="UniProtKB-ARBA"/>
</dbReference>
<keyword evidence="7" id="KW-1185">Reference proteome</keyword>
<sequence length="214" mass="23718">MVTLEGVQKYYGTAHVLKGVDLKLGKGEFVAVTGSSGSGKSTLLNIIGGMDRPDAGKIFVDRNEISSYDDEKLTLYRRKKIGFVFQFFNLLPNITVIENVRIPLLLNGSRDEEMAHAFVSRVGLEGREDSYPHELSGGEQQRVAIARALVHDPDIILADEPTGSLDSSTGRAIMGLLTRLREETGKTILLVTHEEYISRYASRVLKIRDGIIRQ</sequence>
<dbReference type="CDD" id="cd03255">
    <property type="entry name" value="ABC_MJ0796_LolCDE_FtsE"/>
    <property type="match status" value="1"/>
</dbReference>
<keyword evidence="2" id="KW-0547">Nucleotide-binding</keyword>
<proteinExistence type="inferred from homology"/>
<reference evidence="7" key="1">
    <citation type="submission" date="2018-03" db="EMBL/GenBank/DDBJ databases">
        <authorList>
            <person name="Zecchin S."/>
        </authorList>
    </citation>
    <scope>NUCLEOTIDE SEQUENCE [LARGE SCALE GENOMIC DNA]</scope>
</reference>
<dbReference type="InterPro" id="IPR017871">
    <property type="entry name" value="ABC_transporter-like_CS"/>
</dbReference>
<dbReference type="PANTHER" id="PTHR24220:SF86">
    <property type="entry name" value="ABC TRANSPORTER ABCH.1"/>
    <property type="match status" value="1"/>
</dbReference>
<dbReference type="InterPro" id="IPR003593">
    <property type="entry name" value="AAA+_ATPase"/>
</dbReference>
<dbReference type="OrthoDB" id="9802264at2"/>
<dbReference type="AlphaFoldDB" id="A0A2U3QDT6"/>
<dbReference type="Gene3D" id="3.40.50.300">
    <property type="entry name" value="P-loop containing nucleotide triphosphate hydrolases"/>
    <property type="match status" value="1"/>
</dbReference>
<dbReference type="PANTHER" id="PTHR24220">
    <property type="entry name" value="IMPORT ATP-BINDING PROTEIN"/>
    <property type="match status" value="1"/>
</dbReference>
<dbReference type="SMART" id="SM00382">
    <property type="entry name" value="AAA"/>
    <property type="match status" value="1"/>
</dbReference>
<evidence type="ECO:0000256" key="2">
    <source>
        <dbReference type="ARBA" id="ARBA00022741"/>
    </source>
</evidence>
<dbReference type="PROSITE" id="PS00211">
    <property type="entry name" value="ABC_TRANSPORTER_1"/>
    <property type="match status" value="1"/>
</dbReference>
<feature type="domain" description="ABC transporter" evidence="5">
    <location>
        <begin position="2"/>
        <end position="214"/>
    </location>
</feature>
<dbReference type="InterPro" id="IPR003439">
    <property type="entry name" value="ABC_transporter-like_ATP-bd"/>
</dbReference>